<feature type="region of interest" description="Disordered" evidence="1">
    <location>
        <begin position="167"/>
        <end position="207"/>
    </location>
</feature>
<keyword evidence="2" id="KW-0812">Transmembrane</keyword>
<organism evidence="3">
    <name type="scientific">Methylobacterium bullatum</name>
    <dbReference type="NCBI Taxonomy" id="570505"/>
    <lineage>
        <taxon>Bacteria</taxon>
        <taxon>Pseudomonadati</taxon>
        <taxon>Pseudomonadota</taxon>
        <taxon>Alphaproteobacteria</taxon>
        <taxon>Hyphomicrobiales</taxon>
        <taxon>Methylobacteriaceae</taxon>
        <taxon>Methylobacterium</taxon>
    </lineage>
</organism>
<evidence type="ECO:0000313" key="3">
    <source>
        <dbReference type="EMBL" id="CAA2099172.1"/>
    </source>
</evidence>
<dbReference type="EMBL" id="LR743504">
    <property type="protein sequence ID" value="CAA2099172.1"/>
    <property type="molecule type" value="Genomic_DNA"/>
</dbReference>
<sequence length="274" mass="28884">MANKVIGAAESDRSPEALLKQAVSGAKGKPAPVPEKRRRLPSITPILGGVAAAALVIGLAVGAGAMSLVSPKTDPSSERLAQIQSRLDIRQTDVARLQTEIEKLGKVLAQVQDATESVRSEAKNRSAALNDRIGKSEQAIVSKVTSLADRQDQTERDQTAKIAALTSQLDKRTAAPAPAAPVVAPQAAKPQQPEPTETGSLPDKAKASTPAVIDGWAVREVYNGVAVIEDRRHRLVEVGPGDTIPGVGKVDSVERRGRSWAVVTKQGLITSQTW</sequence>
<feature type="compositionally biased region" description="Low complexity" evidence="1">
    <location>
        <begin position="174"/>
        <end position="191"/>
    </location>
</feature>
<dbReference type="AlphaFoldDB" id="A0A679IX71"/>
<accession>A0A679IX71</accession>
<evidence type="ECO:0000256" key="2">
    <source>
        <dbReference type="SAM" id="Phobius"/>
    </source>
</evidence>
<feature type="transmembrane region" description="Helical" evidence="2">
    <location>
        <begin position="46"/>
        <end position="69"/>
    </location>
</feature>
<proteinExistence type="predicted"/>
<keyword evidence="2" id="KW-0472">Membrane</keyword>
<keyword evidence="2" id="KW-1133">Transmembrane helix</keyword>
<name>A0A679IX71_9HYPH</name>
<gene>
    <name evidence="3" type="ORF">MBUL_00013</name>
</gene>
<evidence type="ECO:0000256" key="1">
    <source>
        <dbReference type="SAM" id="MobiDB-lite"/>
    </source>
</evidence>
<protein>
    <submittedName>
        <fullName evidence="3">Uncharacterized protein</fullName>
    </submittedName>
</protein>
<reference evidence="3" key="1">
    <citation type="submission" date="2019-12" db="EMBL/GenBank/DDBJ databases">
        <authorList>
            <person name="Cremers G."/>
        </authorList>
    </citation>
    <scope>NUCLEOTIDE SEQUENCE</scope>
    <source>
        <strain evidence="3">Mbul1</strain>
    </source>
</reference>